<evidence type="ECO:0000313" key="1">
    <source>
        <dbReference type="EMBL" id="MBD2721627.1"/>
    </source>
</evidence>
<evidence type="ECO:0008006" key="3">
    <source>
        <dbReference type="Google" id="ProtNLM"/>
    </source>
</evidence>
<gene>
    <name evidence="1" type="ORF">IC234_05760</name>
</gene>
<proteinExistence type="predicted"/>
<comment type="caution">
    <text evidence="1">The sequence shown here is derived from an EMBL/GenBank/DDBJ whole genome shotgun (WGS) entry which is preliminary data.</text>
</comment>
<organism evidence="1 2">
    <name type="scientific">Hymenobacter armeniacus</name>
    <dbReference type="NCBI Taxonomy" id="2771358"/>
    <lineage>
        <taxon>Bacteria</taxon>
        <taxon>Pseudomonadati</taxon>
        <taxon>Bacteroidota</taxon>
        <taxon>Cytophagia</taxon>
        <taxon>Cytophagales</taxon>
        <taxon>Hymenobacteraceae</taxon>
        <taxon>Hymenobacter</taxon>
    </lineage>
</organism>
<name>A0ABR8JNQ8_9BACT</name>
<accession>A0ABR8JNQ8</accession>
<protein>
    <recommendedName>
        <fullName evidence="3">Antitoxin VbhA domain-containing protein</fullName>
    </recommendedName>
</protein>
<reference evidence="1 2" key="1">
    <citation type="submission" date="2020-09" db="EMBL/GenBank/DDBJ databases">
        <authorList>
            <person name="Kim M.K."/>
        </authorList>
    </citation>
    <scope>NUCLEOTIDE SEQUENCE [LARGE SCALE GENOMIC DNA]</scope>
    <source>
        <strain evidence="1 2">BT189</strain>
    </source>
</reference>
<dbReference type="RefSeq" id="WP_190922902.1">
    <property type="nucleotide sequence ID" value="NZ_JACXAC010000002.1"/>
</dbReference>
<keyword evidence="2" id="KW-1185">Reference proteome</keyword>
<dbReference type="Proteomes" id="UP000606003">
    <property type="component" value="Unassembled WGS sequence"/>
</dbReference>
<dbReference type="EMBL" id="JACXAC010000002">
    <property type="protein sequence ID" value="MBD2721627.1"/>
    <property type="molecule type" value="Genomic_DNA"/>
</dbReference>
<sequence length="66" mass="7178">MKTPDSLQAEPSASVLATAQGRQRLVMTALRLTENTALAPQAYERALLDRFVAGELTIDEVLQHLG</sequence>
<evidence type="ECO:0000313" key="2">
    <source>
        <dbReference type="Proteomes" id="UP000606003"/>
    </source>
</evidence>